<evidence type="ECO:0000256" key="5">
    <source>
        <dbReference type="SAM" id="MobiDB-lite"/>
    </source>
</evidence>
<dbReference type="SUPFAM" id="SSF52540">
    <property type="entry name" value="P-loop containing nucleoside triphosphate hydrolases"/>
    <property type="match status" value="1"/>
</dbReference>
<dbReference type="PANTHER" id="PTHR16305">
    <property type="entry name" value="TESTICULAR SOLUBLE ADENYLYL CYCLASE"/>
    <property type="match status" value="1"/>
</dbReference>
<dbReference type="GO" id="GO:0005524">
    <property type="term" value="F:ATP binding"/>
    <property type="evidence" value="ECO:0007669"/>
    <property type="project" value="UniProtKB-UniRule"/>
</dbReference>
<organism evidence="7 8">
    <name type="scientific">Chondromyces apiculatus DSM 436</name>
    <dbReference type="NCBI Taxonomy" id="1192034"/>
    <lineage>
        <taxon>Bacteria</taxon>
        <taxon>Pseudomonadati</taxon>
        <taxon>Myxococcota</taxon>
        <taxon>Polyangia</taxon>
        <taxon>Polyangiales</taxon>
        <taxon>Polyangiaceae</taxon>
        <taxon>Chondromyces</taxon>
    </lineage>
</organism>
<keyword evidence="3" id="KW-0802">TPR repeat</keyword>
<feature type="binding site" evidence="4">
    <location>
        <position position="43"/>
    </location>
    <ligand>
        <name>ATP</name>
        <dbReference type="ChEBI" id="CHEBI:30616"/>
    </ligand>
</feature>
<dbReference type="Gene3D" id="3.30.200.20">
    <property type="entry name" value="Phosphorylase Kinase, domain 1"/>
    <property type="match status" value="1"/>
</dbReference>
<dbReference type="Gene3D" id="1.10.510.10">
    <property type="entry name" value="Transferase(Phosphotransferase) domain 1"/>
    <property type="match status" value="1"/>
</dbReference>
<dbReference type="InterPro" id="IPR041664">
    <property type="entry name" value="AAA_16"/>
</dbReference>
<dbReference type="SUPFAM" id="SSF56112">
    <property type="entry name" value="Protein kinase-like (PK-like)"/>
    <property type="match status" value="1"/>
</dbReference>
<dbReference type="STRING" id="1192034.CAP_0267"/>
<dbReference type="InterPro" id="IPR008266">
    <property type="entry name" value="Tyr_kinase_AS"/>
</dbReference>
<feature type="region of interest" description="Disordered" evidence="5">
    <location>
        <begin position="322"/>
        <end position="348"/>
    </location>
</feature>
<dbReference type="eggNOG" id="COG3899">
    <property type="taxonomic scope" value="Bacteria"/>
</dbReference>
<dbReference type="RefSeq" id="WP_052374457.1">
    <property type="nucleotide sequence ID" value="NZ_ASRX01000010.1"/>
</dbReference>
<dbReference type="SMART" id="SM00028">
    <property type="entry name" value="TPR"/>
    <property type="match status" value="4"/>
</dbReference>
<evidence type="ECO:0000256" key="4">
    <source>
        <dbReference type="PROSITE-ProRule" id="PRU10141"/>
    </source>
</evidence>
<dbReference type="InterPro" id="IPR027417">
    <property type="entry name" value="P-loop_NTPase"/>
</dbReference>
<dbReference type="Pfam" id="PF00069">
    <property type="entry name" value="Pkinase"/>
    <property type="match status" value="1"/>
</dbReference>
<dbReference type="eggNOG" id="COG0515">
    <property type="taxonomic scope" value="Bacteria"/>
</dbReference>
<dbReference type="GO" id="GO:0005737">
    <property type="term" value="C:cytoplasm"/>
    <property type="evidence" value="ECO:0007669"/>
    <property type="project" value="TreeGrafter"/>
</dbReference>
<evidence type="ECO:0000256" key="2">
    <source>
        <dbReference type="ARBA" id="ARBA00022840"/>
    </source>
</evidence>
<name>A0A017TE42_9BACT</name>
<feature type="repeat" description="TPR" evidence="3">
    <location>
        <begin position="1235"/>
        <end position="1268"/>
    </location>
</feature>
<dbReference type="Pfam" id="PF13191">
    <property type="entry name" value="AAA_16"/>
    <property type="match status" value="1"/>
</dbReference>
<dbReference type="Gene3D" id="1.25.40.10">
    <property type="entry name" value="Tetratricopeptide repeat domain"/>
    <property type="match status" value="2"/>
</dbReference>
<dbReference type="OrthoDB" id="9801841at2"/>
<dbReference type="InterPro" id="IPR019734">
    <property type="entry name" value="TPR_rpt"/>
</dbReference>
<feature type="domain" description="Protein kinase" evidence="6">
    <location>
        <begin position="11"/>
        <end position="286"/>
    </location>
</feature>
<evidence type="ECO:0000256" key="3">
    <source>
        <dbReference type="PROSITE-ProRule" id="PRU00339"/>
    </source>
</evidence>
<gene>
    <name evidence="7" type="ORF">CAP_0267</name>
</gene>
<dbReference type="PANTHER" id="PTHR16305:SF28">
    <property type="entry name" value="GUANYLATE CYCLASE DOMAIN-CONTAINING PROTEIN"/>
    <property type="match status" value="1"/>
</dbReference>
<accession>A0A017TE42</accession>
<keyword evidence="2 4" id="KW-0067">ATP-binding</keyword>
<dbReference type="CDD" id="cd14014">
    <property type="entry name" value="STKc_PknB_like"/>
    <property type="match status" value="1"/>
</dbReference>
<dbReference type="PROSITE" id="PS00107">
    <property type="entry name" value="PROTEIN_KINASE_ATP"/>
    <property type="match status" value="1"/>
</dbReference>
<protein>
    <recommendedName>
        <fullName evidence="6">Protein kinase domain-containing protein</fullName>
    </recommendedName>
</protein>
<dbReference type="PROSITE" id="PS50005">
    <property type="entry name" value="TPR"/>
    <property type="match status" value="1"/>
</dbReference>
<dbReference type="EMBL" id="ASRX01000010">
    <property type="protein sequence ID" value="EYF07514.1"/>
    <property type="molecule type" value="Genomic_DNA"/>
</dbReference>
<dbReference type="PROSITE" id="PS00109">
    <property type="entry name" value="PROTEIN_KINASE_TYR"/>
    <property type="match status" value="1"/>
</dbReference>
<feature type="region of interest" description="Disordered" evidence="5">
    <location>
        <begin position="1472"/>
        <end position="1515"/>
    </location>
</feature>
<evidence type="ECO:0000256" key="1">
    <source>
        <dbReference type="ARBA" id="ARBA00022741"/>
    </source>
</evidence>
<reference evidence="7 8" key="1">
    <citation type="submission" date="2013-05" db="EMBL/GenBank/DDBJ databases">
        <title>Genome assembly of Chondromyces apiculatus DSM 436.</title>
        <authorList>
            <person name="Sharma G."/>
            <person name="Khatri I."/>
            <person name="Kaur C."/>
            <person name="Mayilraj S."/>
            <person name="Subramanian S."/>
        </authorList>
    </citation>
    <scope>NUCLEOTIDE SEQUENCE [LARGE SCALE GENOMIC DNA]</scope>
    <source>
        <strain evidence="7 8">DSM 436</strain>
    </source>
</reference>
<feature type="compositionally biased region" description="Polar residues" evidence="5">
    <location>
        <begin position="1488"/>
        <end position="1499"/>
    </location>
</feature>
<dbReference type="GO" id="GO:0004016">
    <property type="term" value="F:adenylate cyclase activity"/>
    <property type="evidence" value="ECO:0007669"/>
    <property type="project" value="TreeGrafter"/>
</dbReference>
<evidence type="ECO:0000259" key="6">
    <source>
        <dbReference type="PROSITE" id="PS50011"/>
    </source>
</evidence>
<dbReference type="InterPro" id="IPR017441">
    <property type="entry name" value="Protein_kinase_ATP_BS"/>
</dbReference>
<dbReference type="InterPro" id="IPR000719">
    <property type="entry name" value="Prot_kinase_dom"/>
</dbReference>
<dbReference type="SUPFAM" id="SSF48452">
    <property type="entry name" value="TPR-like"/>
    <property type="match status" value="2"/>
</dbReference>
<dbReference type="GO" id="GO:0004672">
    <property type="term" value="F:protein kinase activity"/>
    <property type="evidence" value="ECO:0007669"/>
    <property type="project" value="InterPro"/>
</dbReference>
<keyword evidence="1 4" id="KW-0547">Nucleotide-binding</keyword>
<dbReference type="Pfam" id="PF13424">
    <property type="entry name" value="TPR_12"/>
    <property type="match status" value="1"/>
</dbReference>
<dbReference type="InterPro" id="IPR011009">
    <property type="entry name" value="Kinase-like_dom_sf"/>
</dbReference>
<proteinExistence type="predicted"/>
<evidence type="ECO:0000313" key="7">
    <source>
        <dbReference type="EMBL" id="EYF07514.1"/>
    </source>
</evidence>
<dbReference type="PROSITE" id="PS50011">
    <property type="entry name" value="PROTEIN_KINASE_DOM"/>
    <property type="match status" value="1"/>
</dbReference>
<keyword evidence="8" id="KW-1185">Reference proteome</keyword>
<dbReference type="InterPro" id="IPR011990">
    <property type="entry name" value="TPR-like_helical_dom_sf"/>
</dbReference>
<evidence type="ECO:0000313" key="8">
    <source>
        <dbReference type="Proteomes" id="UP000019678"/>
    </source>
</evidence>
<dbReference type="Proteomes" id="UP000019678">
    <property type="component" value="Unassembled WGS sequence"/>
</dbReference>
<comment type="caution">
    <text evidence="7">The sequence shown here is derived from an EMBL/GenBank/DDBJ whole genome shotgun (WGS) entry which is preliminary data.</text>
</comment>
<sequence>MAKHPSQLADLEIIRRLGAGGMAEVFLSKKRGAEGTYKLLVAKRILPVHGASRRFRAMFVEEAHLATRLNHPNIVQVYEFSDHGDDGLLLLMEYVEGFDLGKLMSAAKQKGTRIPPYVSAFIMAEAAKGLHYAHERKDEGGVPLAIVHRDVSPQNILLSFEGVVKIADFGIASANLFREETGVLKGKFGYMSPEQARGDKVDRRSDIYALGVVLYELLTLRSPYGKLDDEALLEAVKEGRFDPPQAHAPDIPPELAAIVTKAMSHGKEGRFQTARDLAGAVARVLLAKQELVDNAAVEQTVAHLLGRDLPEGMLMRGALTHAEGPPDQPRTMAAVPAARPTGSGGTGAQRVVREVRHVAVVTLRLDGLGSLEAALGPAAAQRTEQSIRSLLDDIGFRRGAVWSWQGAASARAIVGLMDNPSRAAFEASSLAVDVHEALAGASEDLPAELRAAMGIVRGIAAGERDKEGRLIHHTLQEPANFLAERLGDRTPFGRTWVAGGVYRLVRRDFRWSEAPSLDLEDARDVQVPHQMRLYGLERPLTREERIAEIALAPTDLVGRDAERADLHAAYHRAVSPPALSPAELAAQYFESEDRRTLPPPGSALRGELVARTIVGEMGIGKTALTAAFLAELPSDARILHVECSPVKQELPLATLSDVLRDITGMGIEHSIEDACSVLRGLLGPAARTPVGTRIVSRLAELVTGKQIDHPDEDVPSYGRDLLLRGVRYLLGALARHQPLVIVIDGLQWGDRPSLELIQELLRRTDALPILALLLTRPEDRVNPFIEGLVRIELRGLSPEEQTRLVEARLGVREGVAAVCGELVPRASGNPFFLLEMVDALLERGTLEIVEREGGVQELRRHERAGDRTEKLPSTLEQLIGDRLRELPPEEQEVVRWLAVAGGPLLAEDLLNLMRLASDEAVVRLCARGLCDRRAGTVDFRHPLTRDVAYLSLDGATRARMHRRLGEHLATTPLAQGLSAAIVAQHLARGESPGPAAQLYLEAASGARMGHQAQLALRYYQRALRLLPTGDSRRMVAHEALEAIFRHLGKRRERKTHLTALRKLARESGQARWVALAMVRTARLDLDDGHLSRGMPVAQRAAEIARLARRPALEVEALTILSEILRELGDIPGALSASDRAIRVAQAGELTPRARAEVLRAKGVLLRRVGRVHEAVEAYAEAIAVFRAVAARRSEARAKNALAVAMMVLERFEDSIAVGLASISIDLAIGGRFQIAKTLSNIGQSYLRLGDMDRALSYLRRAREAHERYDDQDARADTLLCSAWVLLEGGDLDAAHTLVADAGALIAVTGSVYDMVHQRILRALLARARGDLRAALAGATEARKLAEAQGLMSYHAYATAIEAATRADVDELHSAVLLARTALGAVEAGSSEYGIEIRDLACSVLSRGAPASAPDAYHRAALHVRKVASYVRDPRHRELFAARPVVQRILSAEQTIAEMNRFASPLPMDDRSMITGSGREWIPSAAPSGASNLSAHAQSPENRDALLSSPGRGAIE</sequence>